<comment type="caution">
    <text evidence="2">The sequence shown here is derived from an EMBL/GenBank/DDBJ whole genome shotgun (WGS) entry which is preliminary data.</text>
</comment>
<keyword evidence="1" id="KW-0472">Membrane</keyword>
<reference evidence="2 3" key="1">
    <citation type="submission" date="2016-10" db="EMBL/GenBank/DDBJ databases">
        <title>Draft genome sequences of four alkaliphilic bacteria belonging to the Anaerobacillus genus.</title>
        <authorList>
            <person name="Bassil N.M."/>
            <person name="Lloyd J.R."/>
        </authorList>
    </citation>
    <scope>NUCLEOTIDE SEQUENCE [LARGE SCALE GENOMIC DNA]</scope>
    <source>
        <strain evidence="2 3">DSM 18345</strain>
    </source>
</reference>
<evidence type="ECO:0000313" key="2">
    <source>
        <dbReference type="EMBL" id="OIJ13596.1"/>
    </source>
</evidence>
<name>A0A1S2LMK5_9BACI</name>
<keyword evidence="3" id="KW-1185">Reference proteome</keyword>
<dbReference type="OrthoDB" id="1777964at2"/>
<evidence type="ECO:0000256" key="1">
    <source>
        <dbReference type="SAM" id="Phobius"/>
    </source>
</evidence>
<feature type="transmembrane region" description="Helical" evidence="1">
    <location>
        <begin position="16"/>
        <end position="34"/>
    </location>
</feature>
<keyword evidence="1" id="KW-0812">Transmembrane</keyword>
<dbReference type="EMBL" id="MLQR01000027">
    <property type="protein sequence ID" value="OIJ13596.1"/>
    <property type="molecule type" value="Genomic_DNA"/>
</dbReference>
<protein>
    <submittedName>
        <fullName evidence="2">Uncharacterized protein</fullName>
    </submittedName>
</protein>
<sequence length="66" mass="7949">MRQDQHQDNRFYKELWFAWAGLILMPPVGIYALWKFGHYSKGIRIALTLVFGLFFLYMITGDEMRF</sequence>
<feature type="transmembrane region" description="Helical" evidence="1">
    <location>
        <begin position="43"/>
        <end position="60"/>
    </location>
</feature>
<organism evidence="2 3">
    <name type="scientific">Anaerobacillus alkalilacustris</name>
    <dbReference type="NCBI Taxonomy" id="393763"/>
    <lineage>
        <taxon>Bacteria</taxon>
        <taxon>Bacillati</taxon>
        <taxon>Bacillota</taxon>
        <taxon>Bacilli</taxon>
        <taxon>Bacillales</taxon>
        <taxon>Bacillaceae</taxon>
        <taxon>Anaerobacillus</taxon>
    </lineage>
</organism>
<dbReference type="Proteomes" id="UP000179524">
    <property type="component" value="Unassembled WGS sequence"/>
</dbReference>
<evidence type="ECO:0000313" key="3">
    <source>
        <dbReference type="Proteomes" id="UP000179524"/>
    </source>
</evidence>
<accession>A0A1S2LMK5</accession>
<gene>
    <name evidence="2" type="ORF">BKP37_09945</name>
</gene>
<dbReference type="AlphaFoldDB" id="A0A1S2LMK5"/>
<dbReference type="RefSeq" id="WP_071309447.1">
    <property type="nucleotide sequence ID" value="NZ_MLQR01000027.1"/>
</dbReference>
<keyword evidence="1" id="KW-1133">Transmembrane helix</keyword>
<proteinExistence type="predicted"/>